<dbReference type="InterPro" id="IPR026590">
    <property type="entry name" value="Ssirtuin_cat_dom"/>
</dbReference>
<dbReference type="GO" id="GO:0140861">
    <property type="term" value="P:DNA repair-dependent chromatin remodeling"/>
    <property type="evidence" value="ECO:0007669"/>
    <property type="project" value="UniProtKB-ARBA"/>
</dbReference>
<feature type="binding site" evidence="15">
    <location>
        <position position="232"/>
    </location>
    <ligand>
        <name>Zn(2+)</name>
        <dbReference type="ChEBI" id="CHEBI:29105"/>
    </ligand>
</feature>
<comment type="similarity">
    <text evidence="8">Belongs to the sirtuin family. Class IV subfamily.</text>
</comment>
<feature type="region of interest" description="Disordered" evidence="16">
    <location>
        <begin position="28"/>
        <end position="64"/>
    </location>
</feature>
<evidence type="ECO:0000256" key="8">
    <source>
        <dbReference type="ARBA" id="ARBA00038170"/>
    </source>
</evidence>
<dbReference type="Pfam" id="PF02146">
    <property type="entry name" value="SIR2"/>
    <property type="match status" value="1"/>
</dbReference>
<name>A0A034W333_BACDO</name>
<dbReference type="EMBL" id="GAKP01008955">
    <property type="protein sequence ID" value="JAC49997.1"/>
    <property type="molecule type" value="Transcribed_RNA"/>
</dbReference>
<comment type="cofactor">
    <cofactor evidence="1">
        <name>Zn(2+)</name>
        <dbReference type="ChEBI" id="CHEBI:29105"/>
    </cofactor>
</comment>
<organism evidence="18">
    <name type="scientific">Bactrocera dorsalis</name>
    <name type="common">Oriental fruit fly</name>
    <name type="synonym">Dacus dorsalis</name>
    <dbReference type="NCBI Taxonomy" id="27457"/>
    <lineage>
        <taxon>Eukaryota</taxon>
        <taxon>Metazoa</taxon>
        <taxon>Ecdysozoa</taxon>
        <taxon>Arthropoda</taxon>
        <taxon>Hexapoda</taxon>
        <taxon>Insecta</taxon>
        <taxon>Pterygota</taxon>
        <taxon>Neoptera</taxon>
        <taxon>Endopterygota</taxon>
        <taxon>Diptera</taxon>
        <taxon>Brachycera</taxon>
        <taxon>Muscomorpha</taxon>
        <taxon>Tephritoidea</taxon>
        <taxon>Tephritidae</taxon>
        <taxon>Bactrocera</taxon>
        <taxon>Bactrocera</taxon>
    </lineage>
</organism>
<feature type="domain" description="Deacetylase sirtuin-type" evidence="17">
    <location>
        <begin position="119"/>
        <end position="363"/>
    </location>
</feature>
<accession>A0A034W333</accession>
<dbReference type="InterPro" id="IPR003000">
    <property type="entry name" value="Sirtuin"/>
</dbReference>
<evidence type="ECO:0000256" key="12">
    <source>
        <dbReference type="ARBA" id="ARBA00051105"/>
    </source>
</evidence>
<keyword evidence="7" id="KW-0520">NAD</keyword>
<sequence>MANVKMELNTDAHKGVQKPLEGISFGDSAEGIQRNEHHGNKGSYITRAKMNPAKSDNEKRRRKDAMRKISTIFKKCDSLLTSEERQLCEKYPDIVKQIKKRKERVEIYKDRIVEKEDEPHVIEAKVEDLAAIIAQSKHLICYTGAGISTSALIPDYRGSKGIWTLLQKGEDIGEHDLSAANPTYTHMALYELHRRRLLRYVVSQNCDGLHLRSGLPRASLSEIHGNMYMEVCKHCKPGPAVYWRLFDTTEMTARYCHKTNRLCHRCSEPLYDTIVHFGERGNLKWPLNWAGACHHAEKADVILCLGSSLKVLKKYTWLWQMDRPAKQRPKICIVNLQWTPKDSIATIKINGKCDRVMEILMRALNITVPLYTKEKDPIFAHASLLMPEELHTLTQPLLKGGGEVLDKDTETAEDEPETCTSATEETLDSIMSGDSGADMPIGKGPRIRTPLKSSTRIKTNLKLKYKIPRIEVGSGTQSCDDDVKSERSDKSSIEATKKSDQTIYKDKMNGKQSTQQEANINLNDDGCSFEMDLLKPHEIMDMVENRRNIQLEEKHKIDCIKKEVIDGHSSINEKCDNEIKSLAHSNLDLTVPLDEDMKHEHEIKVEFQSEFLVTKSTTENVLNSDVKIEDDDVSLTNNKFTLNTNSKVALKNICSLKTEVDEGKIDTKVEVKTEIPFEMPALVPIRQNKSFNVVKPELTQVLTTMVNVINSDDDESSCENVVAQMDILKLAKQKALEGAGTQRYWLLRKLPCWYDVKYAYSGLHSIVYPPPADMNIWNYQVIPIFAMNRSAAECDFCFDNYAEFECQFYRKWHLNERKHKKRARNGRFVVCECCSYSDEDDDDYDENISLAHIAAAEAAKRQLQLSNTFPRKLARTQAGWYGKGYRKARRRK</sequence>
<dbReference type="Gene3D" id="2.20.28.200">
    <property type="match status" value="1"/>
</dbReference>
<keyword evidence="5 15" id="KW-0479">Metal-binding</keyword>
<evidence type="ECO:0000256" key="13">
    <source>
        <dbReference type="ARBA" id="ARBA00051399"/>
    </source>
</evidence>
<dbReference type="GO" id="GO:0000785">
    <property type="term" value="C:chromatin"/>
    <property type="evidence" value="ECO:0007669"/>
    <property type="project" value="TreeGrafter"/>
</dbReference>
<keyword evidence="6 15" id="KW-0862">Zinc</keyword>
<feature type="active site" description="Proton acceptor" evidence="15">
    <location>
        <position position="224"/>
    </location>
</feature>
<dbReference type="FunFam" id="3.40.50.1220:FF:000038">
    <property type="entry name" value="NAD-dependent protein deacetylase sirtuin-6 isoform X2"/>
    <property type="match status" value="1"/>
</dbReference>
<dbReference type="InterPro" id="IPR029035">
    <property type="entry name" value="DHS-like_NAD/FAD-binding_dom"/>
</dbReference>
<dbReference type="KEGG" id="bdr:105229585"/>
<feature type="region of interest" description="Disordered" evidence="16">
    <location>
        <begin position="429"/>
        <end position="450"/>
    </location>
</feature>
<feature type="compositionally biased region" description="Basic and acidic residues" evidence="16">
    <location>
        <begin position="481"/>
        <end position="500"/>
    </location>
</feature>
<dbReference type="SUPFAM" id="SSF52467">
    <property type="entry name" value="DHS-like NAD/FAD-binding domain"/>
    <property type="match status" value="1"/>
</dbReference>
<evidence type="ECO:0000256" key="10">
    <source>
        <dbReference type="ARBA" id="ARBA00043038"/>
    </source>
</evidence>
<feature type="binding site" evidence="15">
    <location>
        <position position="263"/>
    </location>
    <ligand>
        <name>Zn(2+)</name>
        <dbReference type="ChEBI" id="CHEBI:29105"/>
    </ligand>
</feature>
<dbReference type="PANTHER" id="PTHR11085">
    <property type="entry name" value="NAD-DEPENDENT PROTEIN DEACYLASE SIRTUIN-5, MITOCHONDRIAL-RELATED"/>
    <property type="match status" value="1"/>
</dbReference>
<evidence type="ECO:0000256" key="14">
    <source>
        <dbReference type="ARBA" id="ARBA00052763"/>
    </source>
</evidence>
<dbReference type="PROSITE" id="PS50305">
    <property type="entry name" value="SIRTUIN"/>
    <property type="match status" value="1"/>
</dbReference>
<dbReference type="AlphaFoldDB" id="A0A034W333"/>
<evidence type="ECO:0000256" key="4">
    <source>
        <dbReference type="ARBA" id="ARBA00022679"/>
    </source>
</evidence>
<keyword evidence="3" id="KW-0597">Phosphoprotein</keyword>
<dbReference type="GO" id="GO:0070403">
    <property type="term" value="F:NAD+ binding"/>
    <property type="evidence" value="ECO:0007669"/>
    <property type="project" value="InterPro"/>
</dbReference>
<evidence type="ECO:0000256" key="15">
    <source>
        <dbReference type="PROSITE-ProRule" id="PRU00236"/>
    </source>
</evidence>
<comment type="catalytic activity">
    <reaction evidence="11">
        <text>N(6)-decanoyl-L-lysyl-[protein] + NAD(+) + H2O = 2''-O-decanoyl-ADP-D-ribose + nicotinamide + L-lysyl-[protein]</text>
        <dbReference type="Rhea" id="RHEA:70631"/>
        <dbReference type="Rhea" id="RHEA-COMP:9752"/>
        <dbReference type="Rhea" id="RHEA-COMP:17932"/>
        <dbReference type="ChEBI" id="CHEBI:15377"/>
        <dbReference type="ChEBI" id="CHEBI:17154"/>
        <dbReference type="ChEBI" id="CHEBI:29969"/>
        <dbReference type="ChEBI" id="CHEBI:57540"/>
        <dbReference type="ChEBI" id="CHEBI:143222"/>
        <dbReference type="ChEBI" id="CHEBI:189688"/>
    </reaction>
    <physiologicalReaction direction="left-to-right" evidence="11">
        <dbReference type="Rhea" id="RHEA:70632"/>
    </physiologicalReaction>
</comment>
<comment type="catalytic activity">
    <reaction evidence="13">
        <text>N(6)-propanoyl-L-lysyl-[protein] + NAD(+) + H2O = 3''-O-propanoyl-ADP-D-ribose + nicotinamide + L-lysyl-[protein]</text>
        <dbReference type="Rhea" id="RHEA:23500"/>
        <dbReference type="Rhea" id="RHEA-COMP:9752"/>
        <dbReference type="Rhea" id="RHEA-COMP:13758"/>
        <dbReference type="ChEBI" id="CHEBI:15377"/>
        <dbReference type="ChEBI" id="CHEBI:17154"/>
        <dbReference type="ChEBI" id="CHEBI:29969"/>
        <dbReference type="ChEBI" id="CHEBI:57540"/>
        <dbReference type="ChEBI" id="CHEBI:138019"/>
        <dbReference type="ChEBI" id="CHEBI:145015"/>
    </reaction>
    <physiologicalReaction direction="left-to-right" evidence="13">
        <dbReference type="Rhea" id="RHEA:23501"/>
    </physiologicalReaction>
</comment>
<dbReference type="InterPro" id="IPR050134">
    <property type="entry name" value="NAD-dep_sirtuin_deacylases"/>
</dbReference>
<dbReference type="GO" id="GO:0046872">
    <property type="term" value="F:metal ion binding"/>
    <property type="evidence" value="ECO:0007669"/>
    <property type="project" value="UniProtKB-KW"/>
</dbReference>
<dbReference type="EC" id="2.3.1.286" evidence="2"/>
<comment type="catalytic activity">
    <reaction evidence="14">
        <text>N(6)-glutaryl-L-lysyl-[protein] + NAD(+) + H2O = 2''-O-glutaryl-ADP-D-ribose + nicotinamide + L-lysyl-[protein]</text>
        <dbReference type="Rhea" id="RHEA:47664"/>
        <dbReference type="Rhea" id="RHEA-COMP:9752"/>
        <dbReference type="Rhea" id="RHEA-COMP:11875"/>
        <dbReference type="ChEBI" id="CHEBI:15377"/>
        <dbReference type="ChEBI" id="CHEBI:17154"/>
        <dbReference type="ChEBI" id="CHEBI:29969"/>
        <dbReference type="ChEBI" id="CHEBI:57540"/>
        <dbReference type="ChEBI" id="CHEBI:87828"/>
        <dbReference type="ChEBI" id="CHEBI:87829"/>
    </reaction>
    <physiologicalReaction direction="left-to-right" evidence="14">
        <dbReference type="Rhea" id="RHEA:47665"/>
    </physiologicalReaction>
</comment>
<keyword evidence="4" id="KW-0808">Transferase</keyword>
<evidence type="ECO:0000256" key="5">
    <source>
        <dbReference type="ARBA" id="ARBA00022723"/>
    </source>
</evidence>
<feature type="binding site" evidence="15">
    <location>
        <position position="266"/>
    </location>
    <ligand>
        <name>Zn(2+)</name>
        <dbReference type="ChEBI" id="CHEBI:29105"/>
    </ligand>
</feature>
<evidence type="ECO:0000259" key="17">
    <source>
        <dbReference type="PROSITE" id="PS50305"/>
    </source>
</evidence>
<proteinExistence type="inferred from homology"/>
<protein>
    <recommendedName>
        <fullName evidence="2">protein acetyllysine N-acetyltransferase</fullName>
        <ecNumber evidence="2">2.3.1.286</ecNumber>
    </recommendedName>
    <alternativeName>
        <fullName evidence="10">Regulatory protein SIR2 homolog 7</fullName>
    </alternativeName>
    <alternativeName>
        <fullName evidence="9">SIR2-like protein 7</fullName>
    </alternativeName>
</protein>
<evidence type="ECO:0000256" key="3">
    <source>
        <dbReference type="ARBA" id="ARBA00022553"/>
    </source>
</evidence>
<dbReference type="GO" id="GO:0005634">
    <property type="term" value="C:nucleus"/>
    <property type="evidence" value="ECO:0007669"/>
    <property type="project" value="TreeGrafter"/>
</dbReference>
<dbReference type="GO" id="GO:0010468">
    <property type="term" value="P:regulation of gene expression"/>
    <property type="evidence" value="ECO:0007669"/>
    <property type="project" value="UniProtKB-ARBA"/>
</dbReference>
<evidence type="ECO:0000256" key="2">
    <source>
        <dbReference type="ARBA" id="ARBA00012928"/>
    </source>
</evidence>
<dbReference type="GeneID" id="105229585"/>
<reference evidence="18" key="1">
    <citation type="journal article" date="2014" name="BMC Genomics">
        <title>Characterizing the developmental transcriptome of the oriental fruit fly, Bactrocera dorsalis (Diptera: Tephritidae) through comparative genomic analysis with Drosophila melanogaster utilizing modENCODE datasets.</title>
        <authorList>
            <person name="Geib S.M."/>
            <person name="Calla B."/>
            <person name="Hall B."/>
            <person name="Hou S."/>
            <person name="Manoukis N.C."/>
        </authorList>
    </citation>
    <scope>NUCLEOTIDE SEQUENCE</scope>
    <source>
        <strain evidence="18">Punador</strain>
    </source>
</reference>
<evidence type="ECO:0000256" key="6">
    <source>
        <dbReference type="ARBA" id="ARBA00022833"/>
    </source>
</evidence>
<evidence type="ECO:0000256" key="16">
    <source>
        <dbReference type="SAM" id="MobiDB-lite"/>
    </source>
</evidence>
<comment type="catalytic activity">
    <reaction evidence="12">
        <text>N(6)-succinyl-L-lysyl-[protein] + NAD(+) + H2O = 2''-O-succinyl-ADP-D-ribose + nicotinamide + L-lysyl-[protein]</text>
        <dbReference type="Rhea" id="RHEA:47668"/>
        <dbReference type="Rhea" id="RHEA-COMP:9752"/>
        <dbReference type="Rhea" id="RHEA-COMP:11877"/>
        <dbReference type="ChEBI" id="CHEBI:15377"/>
        <dbReference type="ChEBI" id="CHEBI:17154"/>
        <dbReference type="ChEBI" id="CHEBI:29969"/>
        <dbReference type="ChEBI" id="CHEBI:57540"/>
        <dbReference type="ChEBI" id="CHEBI:87830"/>
        <dbReference type="ChEBI" id="CHEBI:87832"/>
    </reaction>
    <physiologicalReaction direction="left-to-right" evidence="12">
        <dbReference type="Rhea" id="RHEA:47669"/>
    </physiologicalReaction>
</comment>
<dbReference type="CDD" id="cd01410">
    <property type="entry name" value="SIRT7"/>
    <property type="match status" value="1"/>
</dbReference>
<evidence type="ECO:0000313" key="18">
    <source>
        <dbReference type="EMBL" id="JAC49996.1"/>
    </source>
</evidence>
<dbReference type="FunFam" id="2.20.28.200:FF:000002">
    <property type="entry name" value="NAD-dependent deacetylase sirtuin-7"/>
    <property type="match status" value="1"/>
</dbReference>
<dbReference type="GO" id="GO:0035861">
    <property type="term" value="C:site of double-strand break"/>
    <property type="evidence" value="ECO:0007669"/>
    <property type="project" value="UniProtKB-ARBA"/>
</dbReference>
<evidence type="ECO:0000256" key="1">
    <source>
        <dbReference type="ARBA" id="ARBA00001947"/>
    </source>
</evidence>
<dbReference type="EMBL" id="GAKP01008956">
    <property type="protein sequence ID" value="JAC49996.1"/>
    <property type="molecule type" value="Transcribed_RNA"/>
</dbReference>
<gene>
    <name evidence="18" type="primary">SIRT7</name>
</gene>
<dbReference type="GO" id="GO:0097372">
    <property type="term" value="F:histone H3K18 deacetylase activity, NAD-dependent"/>
    <property type="evidence" value="ECO:0007669"/>
    <property type="project" value="TreeGrafter"/>
</dbReference>
<evidence type="ECO:0000256" key="11">
    <source>
        <dbReference type="ARBA" id="ARBA00050237"/>
    </source>
</evidence>
<evidence type="ECO:0000256" key="9">
    <source>
        <dbReference type="ARBA" id="ARBA00041832"/>
    </source>
</evidence>
<dbReference type="OrthoDB" id="2919105at2759"/>
<feature type="region of interest" description="Disordered" evidence="16">
    <location>
        <begin position="474"/>
        <end position="500"/>
    </location>
</feature>
<dbReference type="PANTHER" id="PTHR11085:SF1">
    <property type="entry name" value="NAD-DEPENDENT PROTEIN DEACETYLASE SIRTUIN-7"/>
    <property type="match status" value="1"/>
</dbReference>
<dbReference type="RefSeq" id="XP_011208269.2">
    <property type="nucleotide sequence ID" value="XM_011209967.4"/>
</dbReference>
<evidence type="ECO:0000256" key="7">
    <source>
        <dbReference type="ARBA" id="ARBA00023027"/>
    </source>
</evidence>
<dbReference type="Gene3D" id="3.40.50.1220">
    <property type="entry name" value="TPP-binding domain"/>
    <property type="match status" value="1"/>
</dbReference>
<dbReference type="CTD" id="51547"/>
<feature type="binding site" evidence="15">
    <location>
        <position position="235"/>
    </location>
    <ligand>
        <name>Zn(2+)</name>
        <dbReference type="ChEBI" id="CHEBI:29105"/>
    </ligand>
</feature>